<dbReference type="EMBL" id="AGUE01000227">
    <property type="protein sequence ID" value="EHK96738.1"/>
    <property type="molecule type" value="Genomic_DNA"/>
</dbReference>
<organism evidence="1 2">
    <name type="scientific">Glarea lozoyensis (strain ATCC 74030 / MF5533)</name>
    <dbReference type="NCBI Taxonomy" id="1104152"/>
    <lineage>
        <taxon>Eukaryota</taxon>
        <taxon>Fungi</taxon>
        <taxon>Dikarya</taxon>
        <taxon>Ascomycota</taxon>
        <taxon>Pezizomycotina</taxon>
        <taxon>Leotiomycetes</taxon>
        <taxon>Helotiales</taxon>
        <taxon>Helotiaceae</taxon>
        <taxon>Glarea</taxon>
    </lineage>
</organism>
<evidence type="ECO:0000313" key="1">
    <source>
        <dbReference type="EMBL" id="EHK96738.1"/>
    </source>
</evidence>
<dbReference type="AlphaFoldDB" id="H0EXK5"/>
<accession>H0EXK5</accession>
<keyword evidence="2" id="KW-1185">Reference proteome</keyword>
<dbReference type="HOGENOM" id="CLU_3087421_0_0_1"/>
<reference evidence="1 2" key="1">
    <citation type="journal article" date="2012" name="Eukaryot. Cell">
        <title>Genome sequence of the fungus Glarea lozoyensis: the first genome sequence of a species from the Helotiaceae family.</title>
        <authorList>
            <person name="Youssar L."/>
            <person name="Gruening B.A."/>
            <person name="Erxleben A."/>
            <person name="Guenther S."/>
            <person name="Huettel W."/>
        </authorList>
    </citation>
    <scope>NUCLEOTIDE SEQUENCE [LARGE SCALE GENOMIC DNA]</scope>
    <source>
        <strain evidence="2">ATCC 74030 / MF5533</strain>
    </source>
</reference>
<evidence type="ECO:0000313" key="2">
    <source>
        <dbReference type="Proteomes" id="UP000005446"/>
    </source>
</evidence>
<gene>
    <name evidence="1" type="ORF">M7I_7541</name>
</gene>
<dbReference type="Proteomes" id="UP000005446">
    <property type="component" value="Unassembled WGS sequence"/>
</dbReference>
<dbReference type="InParanoid" id="H0EXK5"/>
<proteinExistence type="predicted"/>
<sequence length="52" mass="6076">MSRLHSSEKKKELYQRLKKASRNLVLPIGYIVKLLNSTSHTHPHPLQKNLNQ</sequence>
<name>H0EXK5_GLAL7</name>
<protein>
    <submittedName>
        <fullName evidence="1">Uncharacterized protein</fullName>
    </submittedName>
</protein>
<comment type="caution">
    <text evidence="1">The sequence shown here is derived from an EMBL/GenBank/DDBJ whole genome shotgun (WGS) entry which is preliminary data.</text>
</comment>